<evidence type="ECO:0000313" key="3">
    <source>
        <dbReference type="Proteomes" id="UP001345963"/>
    </source>
</evidence>
<feature type="compositionally biased region" description="Basic and acidic residues" evidence="1">
    <location>
        <begin position="129"/>
        <end position="139"/>
    </location>
</feature>
<dbReference type="Proteomes" id="UP001345963">
    <property type="component" value="Unassembled WGS sequence"/>
</dbReference>
<feature type="compositionally biased region" description="Basic and acidic residues" evidence="1">
    <location>
        <begin position="704"/>
        <end position="713"/>
    </location>
</feature>
<reference evidence="2 3" key="1">
    <citation type="submission" date="2021-07" db="EMBL/GenBank/DDBJ databases">
        <authorList>
            <person name="Palmer J.M."/>
        </authorList>
    </citation>
    <scope>NUCLEOTIDE SEQUENCE [LARGE SCALE GENOMIC DNA]</scope>
    <source>
        <strain evidence="2 3">AT_MEX2019</strain>
        <tissue evidence="2">Muscle</tissue>
    </source>
</reference>
<keyword evidence="3" id="KW-1185">Reference proteome</keyword>
<protein>
    <submittedName>
        <fullName evidence="2">Uncharacterized protein</fullName>
    </submittedName>
</protein>
<feature type="non-terminal residue" evidence="2">
    <location>
        <position position="748"/>
    </location>
</feature>
<gene>
    <name evidence="2" type="ORF">ATANTOWER_025780</name>
</gene>
<feature type="compositionally biased region" description="Basic and acidic residues" evidence="1">
    <location>
        <begin position="462"/>
        <end position="482"/>
    </location>
</feature>
<feature type="compositionally biased region" description="Polar residues" evidence="1">
    <location>
        <begin position="181"/>
        <end position="193"/>
    </location>
</feature>
<feature type="compositionally biased region" description="Acidic residues" evidence="1">
    <location>
        <begin position="681"/>
        <end position="698"/>
    </location>
</feature>
<evidence type="ECO:0000256" key="1">
    <source>
        <dbReference type="SAM" id="MobiDB-lite"/>
    </source>
</evidence>
<feature type="region of interest" description="Disordered" evidence="1">
    <location>
        <begin position="340"/>
        <end position="359"/>
    </location>
</feature>
<proteinExistence type="predicted"/>
<accession>A0ABU7B5P1</accession>
<feature type="region of interest" description="Disordered" evidence="1">
    <location>
        <begin position="516"/>
        <end position="563"/>
    </location>
</feature>
<feature type="region of interest" description="Disordered" evidence="1">
    <location>
        <begin position="455"/>
        <end position="501"/>
    </location>
</feature>
<comment type="caution">
    <text evidence="2">The sequence shown here is derived from an EMBL/GenBank/DDBJ whole genome shotgun (WGS) entry which is preliminary data.</text>
</comment>
<feature type="region of interest" description="Disordered" evidence="1">
    <location>
        <begin position="681"/>
        <end position="722"/>
    </location>
</feature>
<dbReference type="EMBL" id="JAHUTI010039939">
    <property type="protein sequence ID" value="MED6244854.1"/>
    <property type="molecule type" value="Genomic_DNA"/>
</dbReference>
<feature type="compositionally biased region" description="Polar residues" evidence="1">
    <location>
        <begin position="147"/>
        <end position="171"/>
    </location>
</feature>
<sequence length="748" mass="83867">MEKPPVAPKPKFIPNQRPVLSLLVPRRDGLSPLSTGTLRTVKPVLSPKPCLSKLPTALESKPPILKSTQQKSALETHRTVVNPNSHNGIPHSKKPDWDYIIPICLCSQENCTCINHMKLELRKNKFEASHSVETEENKKTAPIPRVSQENNQEKTSNAKSQVMNNSLNNGHIVNHDKDNKTQNQNTDSNTFSPEQAVRPSLRTWIDRKDFHAIHQDVPGTGQQGGSLGSERTIMPQPRCPQPVLRKPHPVPVPRKPRRYVPAHQEKVEKDVDENAIQERREVSVKEVEVSSDEKGCSFLSASLPSNENSPPVFLSARRACPPPVPPSRKKPLLTNPLKAPFSATQTPSEDMNVEDSNRGSSIHEMELCVDSKADELQKKVVDDQVERYPLPPKTLLGPPELKDLPTIILPAKDKWIGDKMPRKHRRNNSTLGLVEKKKSIEDKGINKLEDFEARQANTLPDEVSKELMRRELPLPPHEKSDNKPVTSGNIKPPRTSLTKMKAKSFSTADFICSEGQKRNSFRKIPERKLGKKTLPKKTAISGQTPESTAKDSVPNPQGDQYERLPAFLGTDSNFHYSQTGVEQSVDGEEIYPELQPSPIYETISLYYDIPDYENVFVGKAGSSPTAFHTEGRQSSLYDDEGIYEEQDPYFSLVKNSQQHQTPTEYDSNSADEEVAFINDTFSDDDITVDTSDEEDGDDGSCNSSKDDPEHLEESMVQSRRKKSKIQHIATEIMTSESVFVDVLKLLHV</sequence>
<name>A0ABU7B5P1_9TELE</name>
<organism evidence="2 3">
    <name type="scientific">Ataeniobius toweri</name>
    <dbReference type="NCBI Taxonomy" id="208326"/>
    <lineage>
        <taxon>Eukaryota</taxon>
        <taxon>Metazoa</taxon>
        <taxon>Chordata</taxon>
        <taxon>Craniata</taxon>
        <taxon>Vertebrata</taxon>
        <taxon>Euteleostomi</taxon>
        <taxon>Actinopterygii</taxon>
        <taxon>Neopterygii</taxon>
        <taxon>Teleostei</taxon>
        <taxon>Neoteleostei</taxon>
        <taxon>Acanthomorphata</taxon>
        <taxon>Ovalentaria</taxon>
        <taxon>Atherinomorphae</taxon>
        <taxon>Cyprinodontiformes</taxon>
        <taxon>Goodeidae</taxon>
        <taxon>Ataeniobius</taxon>
    </lineage>
</organism>
<feature type="region of interest" description="Disordered" evidence="1">
    <location>
        <begin position="236"/>
        <end position="256"/>
    </location>
</feature>
<evidence type="ECO:0000313" key="2">
    <source>
        <dbReference type="EMBL" id="MED6244854.1"/>
    </source>
</evidence>
<feature type="region of interest" description="Disordered" evidence="1">
    <location>
        <begin position="129"/>
        <end position="198"/>
    </location>
</feature>